<dbReference type="GO" id="GO:0009247">
    <property type="term" value="P:glycolipid biosynthetic process"/>
    <property type="evidence" value="ECO:0007669"/>
    <property type="project" value="InterPro"/>
</dbReference>
<dbReference type="SUPFAM" id="SSF53756">
    <property type="entry name" value="UDP-Glycosyltransferase/glycogen phosphorylase"/>
    <property type="match status" value="1"/>
</dbReference>
<name>A0A2N5GN08_9BACI</name>
<dbReference type="Proteomes" id="UP000235114">
    <property type="component" value="Unassembled WGS sequence"/>
</dbReference>
<evidence type="ECO:0000313" key="8">
    <source>
        <dbReference type="Proteomes" id="UP000235114"/>
    </source>
</evidence>
<dbReference type="OrthoDB" id="9815663at2"/>
<reference evidence="5 7" key="1">
    <citation type="submission" date="2017-11" db="EMBL/GenBank/DDBJ databases">
        <title>Comparitive Functional Genomics of Dry Heat Resistant strains isolated from the Viking Spacecraft.</title>
        <authorList>
            <person name="Seuylemezian A."/>
            <person name="Cooper K."/>
            <person name="Vaishampayan P."/>
        </authorList>
    </citation>
    <scope>NUCLEOTIDE SEQUENCE [LARGE SCALE GENOMIC DNA]</scope>
    <source>
        <strain evidence="5 7">M4.6</strain>
    </source>
</reference>
<evidence type="ECO:0000256" key="2">
    <source>
        <dbReference type="ARBA" id="ARBA00022676"/>
    </source>
</evidence>
<evidence type="ECO:0000313" key="7">
    <source>
        <dbReference type="Proteomes" id="UP000234951"/>
    </source>
</evidence>
<dbReference type="GO" id="GO:0016758">
    <property type="term" value="F:hexosyltransferase activity"/>
    <property type="evidence" value="ECO:0007669"/>
    <property type="project" value="InterPro"/>
</dbReference>
<reference evidence="6 8" key="2">
    <citation type="submission" date="2017-12" db="EMBL/GenBank/DDBJ databases">
        <title>Comparative Functional Genomics of Dry Heat Resistant strains isolated from the Viking Spacecraft.</title>
        <authorList>
            <person name="Seuylemezian A."/>
            <person name="Cooper K."/>
            <person name="Vaishampayan P."/>
        </authorList>
    </citation>
    <scope>NUCLEOTIDE SEQUENCE [LARGE SCALE GENOMIC DNA]</scope>
    <source>
        <strain evidence="6 8">ATCC 29669</strain>
    </source>
</reference>
<dbReference type="EMBL" id="PGVA01000019">
    <property type="protein sequence ID" value="PLR83535.1"/>
    <property type="molecule type" value="Genomic_DNA"/>
</dbReference>
<dbReference type="AlphaFoldDB" id="A0A2N5GN08"/>
<dbReference type="Gene3D" id="3.40.50.2000">
    <property type="entry name" value="Glycogen Phosphorylase B"/>
    <property type="match status" value="1"/>
</dbReference>
<comment type="caution">
    <text evidence="5">The sequence shown here is derived from an EMBL/GenBank/DDBJ whole genome shotgun (WGS) entry which is preliminary data.</text>
</comment>
<comment type="similarity">
    <text evidence="1">Belongs to the glycosyltransferase 28 family.</text>
</comment>
<dbReference type="InterPro" id="IPR050519">
    <property type="entry name" value="Glycosyltransf_28_UgtP"/>
</dbReference>
<organism evidence="5 7">
    <name type="scientific">Bacillus canaveralius</name>
    <dbReference type="NCBI Taxonomy" id="1403243"/>
    <lineage>
        <taxon>Bacteria</taxon>
        <taxon>Bacillati</taxon>
        <taxon>Bacillota</taxon>
        <taxon>Bacilli</taxon>
        <taxon>Bacillales</taxon>
        <taxon>Bacillaceae</taxon>
        <taxon>Bacillus</taxon>
    </lineage>
</organism>
<proteinExistence type="inferred from homology"/>
<gene>
    <name evidence="5" type="ORF">CU635_08880</name>
    <name evidence="6" type="ORF">CVD25_01260</name>
</gene>
<evidence type="ECO:0000313" key="6">
    <source>
        <dbReference type="EMBL" id="PLS00721.1"/>
    </source>
</evidence>
<dbReference type="EMBL" id="PGVD01000004">
    <property type="protein sequence ID" value="PLS00721.1"/>
    <property type="molecule type" value="Genomic_DNA"/>
</dbReference>
<protein>
    <submittedName>
        <fullName evidence="5">Galactosyldiacylglycerol synthase</fullName>
    </submittedName>
</protein>
<dbReference type="InterPro" id="IPR009695">
    <property type="entry name" value="Diacylglyc_glucosyltr_N"/>
</dbReference>
<accession>A0A2N5GN08</accession>
<dbReference type="GO" id="GO:0016020">
    <property type="term" value="C:membrane"/>
    <property type="evidence" value="ECO:0007669"/>
    <property type="project" value="GOC"/>
</dbReference>
<evidence type="ECO:0000256" key="1">
    <source>
        <dbReference type="ARBA" id="ARBA00006962"/>
    </source>
</evidence>
<dbReference type="PANTHER" id="PTHR43025">
    <property type="entry name" value="MONOGALACTOSYLDIACYLGLYCEROL SYNTHASE"/>
    <property type="match status" value="1"/>
</dbReference>
<feature type="domain" description="Diacylglycerol glucosyltransferase N-terminal" evidence="4">
    <location>
        <begin position="53"/>
        <end position="217"/>
    </location>
</feature>
<dbReference type="Pfam" id="PF06925">
    <property type="entry name" value="MGDG_synth"/>
    <property type="match status" value="1"/>
</dbReference>
<keyword evidence="3" id="KW-0808">Transferase</keyword>
<dbReference type="Proteomes" id="UP000234951">
    <property type="component" value="Unassembled WGS sequence"/>
</dbReference>
<evidence type="ECO:0000313" key="5">
    <source>
        <dbReference type="EMBL" id="PLR83535.1"/>
    </source>
</evidence>
<keyword evidence="2" id="KW-0328">Glycosyltransferase</keyword>
<dbReference type="PANTHER" id="PTHR43025:SF3">
    <property type="entry name" value="MONOGALACTOSYLDIACYLGLYCEROL SYNTHASE 1, CHLOROPLASTIC"/>
    <property type="match status" value="1"/>
</dbReference>
<sequence length="422" mass="48547">MACTLFMSGCDSQCRSSTKSGTTASQRTYYRETWRGTMKKILFLPLFKMESGHHKVSSALIDSFTEEYPSIQCKKVDLLSFMSPALEKGISHLYLNWIKKAPAFYSRFYKGFFSQNSKLIQRVYESFCLEKMEELLLREEPDLIVCTHSFSSFLVGKLKKYGVISTPVINIYTDFFINSLWDLNETDWHLVPSRHIKTKFEESGIPSEKIKITGILVNNEIKSRSKRKAFNEQLCILIAGGNLGLLNMSKFDSYSAEYRVLCGTNLPLYRSLKMQKNPDVTPYSYITNSAKMNELYDWADVIVTKPGGVTISEALRKRLPIFLHSVLPGQEEKNVEYLKANDLVFLFDTNLPMEEQIFTFLQNQPAVFKKHKATQAYLSELELSTTAEVCHFIEKTILNEDKPGHITYIDTVFYQLYGNIEN</sequence>
<keyword evidence="8" id="KW-1185">Reference proteome</keyword>
<evidence type="ECO:0000256" key="3">
    <source>
        <dbReference type="ARBA" id="ARBA00022679"/>
    </source>
</evidence>
<evidence type="ECO:0000259" key="4">
    <source>
        <dbReference type="Pfam" id="PF06925"/>
    </source>
</evidence>